<evidence type="ECO:0000313" key="1">
    <source>
        <dbReference type="EMBL" id="SHD75736.1"/>
    </source>
</evidence>
<dbReference type="EMBL" id="LT669839">
    <property type="protein sequence ID" value="SHD75736.1"/>
    <property type="molecule type" value="Genomic_DNA"/>
</dbReference>
<evidence type="ECO:0000313" key="2">
    <source>
        <dbReference type="Proteomes" id="UP000245423"/>
    </source>
</evidence>
<keyword evidence="2" id="KW-1185">Reference proteome</keyword>
<proteinExistence type="predicted"/>
<reference evidence="1 2" key="1">
    <citation type="submission" date="2016-11" db="EMBL/GenBank/DDBJ databases">
        <authorList>
            <person name="Manzoor S."/>
        </authorList>
    </citation>
    <scope>NUCLEOTIDE SEQUENCE [LARGE SCALE GENOMIC DNA]</scope>
    <source>
        <strain evidence="1">Clostridium ultunense strain Esp</strain>
    </source>
</reference>
<accession>M1ZG34</accession>
<protein>
    <recommendedName>
        <fullName evidence="3">DUF2935 domain-containing protein</fullName>
    </recommendedName>
</protein>
<dbReference type="InterPro" id="IPR021328">
    <property type="entry name" value="CotB-like"/>
</dbReference>
<dbReference type="AlphaFoldDB" id="M1ZG34"/>
<dbReference type="RefSeq" id="WP_005587448.1">
    <property type="nucleotide sequence ID" value="NZ_LT669839.1"/>
</dbReference>
<dbReference type="Gene3D" id="1.20.1260.120">
    <property type="entry name" value="Protein of unknown function DUF2935"/>
    <property type="match status" value="1"/>
</dbReference>
<dbReference type="Pfam" id="PF11155">
    <property type="entry name" value="DUF2935"/>
    <property type="match status" value="2"/>
</dbReference>
<dbReference type="SUPFAM" id="SSF158430">
    <property type="entry name" value="Bacillus cereus metalloprotein-like"/>
    <property type="match status" value="2"/>
</dbReference>
<sequence length="269" mass="31814">MDYISFEKEALFEQRFWLQILGDHARFIYNTLSSSEKEKIEKAIYFIRIFDELLEEARMSLDGRQVYELMLKSQHHSKDIREFKLELIKEHLVGNIIIGLSPTFVNHMVNEVEEYLRILQCLISDKIPTAHPIHYHKLWLPDASGHADAVKCELDSVETELREKSQKFVVEFNNLFIKANEFSGYLRTCVQDFPALHRLNYQAEYKIQLFMEFLKEIEELRLSKEAVGTLMPLMVDHMLREECYYITKLSKVSKVDMPDCDPTKPRVKD</sequence>
<dbReference type="Proteomes" id="UP000245423">
    <property type="component" value="Chromosome 1"/>
</dbReference>
<gene>
    <name evidence="1" type="ORF">CUESP1_0345</name>
</gene>
<dbReference type="HOGENOM" id="CLU_073785_0_1_9"/>
<organism evidence="1 2">
    <name type="scientific">[Clostridium] ultunense Esp</name>
    <dbReference type="NCBI Taxonomy" id="1288971"/>
    <lineage>
        <taxon>Bacteria</taxon>
        <taxon>Bacillati</taxon>
        <taxon>Bacillota</taxon>
        <taxon>Tissierellia</taxon>
        <taxon>Tissierellales</taxon>
        <taxon>Tepidimicrobiaceae</taxon>
        <taxon>Schnuerera</taxon>
    </lineage>
</organism>
<name>M1ZG34_9FIRM</name>
<evidence type="ECO:0008006" key="3">
    <source>
        <dbReference type="Google" id="ProtNLM"/>
    </source>
</evidence>